<sequence>MKFLYVLLLSPFCVLYSCNLKSSHPQADIAQDPAATAMNEKIISHYADSLDKSIDTAHKKISLIYTKGQHSFYAEQYEFNGKTVLLSVYEDNGALKNTRKKYYFKNDSLILVRSSSIQDEGTSPILKDSVSYLRNHTVFKITFRSAASQAQLKATPFHSLATDQKKNAETYLQQVDLLKDAIQQQNQFEMVFESINGAPDEKYLILKSKTDAVYEASVLLTDKDALIDSLQTDPLKFKGEKIHLNWTIKDKQAIYVPVASKVTSARGLNK</sequence>
<gene>
    <name evidence="1" type="ORF">B0O44_109196</name>
</gene>
<dbReference type="EMBL" id="QKLU01000009">
    <property type="protein sequence ID" value="PYF70099.1"/>
    <property type="molecule type" value="Genomic_DNA"/>
</dbReference>
<reference evidence="1 2" key="1">
    <citation type="submission" date="2018-06" db="EMBL/GenBank/DDBJ databases">
        <title>Genomic Encyclopedia of Archaeal and Bacterial Type Strains, Phase II (KMG-II): from individual species to whole genera.</title>
        <authorList>
            <person name="Goeker M."/>
        </authorList>
    </citation>
    <scope>NUCLEOTIDE SEQUENCE [LARGE SCALE GENOMIC DNA]</scope>
    <source>
        <strain evidence="1 2">DSM 27372</strain>
    </source>
</reference>
<evidence type="ECO:0000313" key="1">
    <source>
        <dbReference type="EMBL" id="PYF70099.1"/>
    </source>
</evidence>
<dbReference type="Proteomes" id="UP000248198">
    <property type="component" value="Unassembled WGS sequence"/>
</dbReference>
<name>A0A318UB23_9SPHI</name>
<protein>
    <submittedName>
        <fullName evidence="1">Uncharacterized protein</fullName>
    </submittedName>
</protein>
<keyword evidence="2" id="KW-1185">Reference proteome</keyword>
<dbReference type="RefSeq" id="WP_110834271.1">
    <property type="nucleotide sequence ID" value="NZ_QKLU01000009.1"/>
</dbReference>
<dbReference type="AlphaFoldDB" id="A0A318UB23"/>
<comment type="caution">
    <text evidence="1">The sequence shown here is derived from an EMBL/GenBank/DDBJ whole genome shotgun (WGS) entry which is preliminary data.</text>
</comment>
<dbReference type="OrthoDB" id="752131at2"/>
<evidence type="ECO:0000313" key="2">
    <source>
        <dbReference type="Proteomes" id="UP000248198"/>
    </source>
</evidence>
<dbReference type="PROSITE" id="PS51257">
    <property type="entry name" value="PROKAR_LIPOPROTEIN"/>
    <property type="match status" value="1"/>
</dbReference>
<proteinExistence type="predicted"/>
<accession>A0A318UB23</accession>
<organism evidence="1 2">
    <name type="scientific">Pedobacter nutrimenti</name>
    <dbReference type="NCBI Taxonomy" id="1241337"/>
    <lineage>
        <taxon>Bacteria</taxon>
        <taxon>Pseudomonadati</taxon>
        <taxon>Bacteroidota</taxon>
        <taxon>Sphingobacteriia</taxon>
        <taxon>Sphingobacteriales</taxon>
        <taxon>Sphingobacteriaceae</taxon>
        <taxon>Pedobacter</taxon>
    </lineage>
</organism>